<accession>A0A3S0XNV6</accession>
<reference evidence="2 3" key="1">
    <citation type="journal article" date="2019" name="Genome Biol. Evol.">
        <title>Day and night: Metabolic profiles and evolutionary relationships of six axenic non-marine cyanobacteria.</title>
        <authorList>
            <person name="Will S.E."/>
            <person name="Henke P."/>
            <person name="Boedeker C."/>
            <person name="Huang S."/>
            <person name="Brinkmann H."/>
            <person name="Rohde M."/>
            <person name="Jarek M."/>
            <person name="Friedl T."/>
            <person name="Seufert S."/>
            <person name="Schumacher M."/>
            <person name="Overmann J."/>
            <person name="Neumann-Schaal M."/>
            <person name="Petersen J."/>
        </authorList>
    </citation>
    <scope>NUCLEOTIDE SEQUENCE [LARGE SCALE GENOMIC DNA]</scope>
    <source>
        <strain evidence="2 3">PCC 6912</strain>
    </source>
</reference>
<feature type="region of interest" description="Disordered" evidence="1">
    <location>
        <begin position="43"/>
        <end position="63"/>
    </location>
</feature>
<sequence length="63" mass="6578">MDIGKAKTANSGNLNKKTFKAMPIGSPDSIIFLTRSKAVSIVTPMEEKAPTPNKNGGSSSLAK</sequence>
<protein>
    <submittedName>
        <fullName evidence="2">Uncharacterized protein</fullName>
    </submittedName>
</protein>
<evidence type="ECO:0000313" key="2">
    <source>
        <dbReference type="EMBL" id="RUR73595.1"/>
    </source>
</evidence>
<name>A0A3S0XNV6_CHLFR</name>
<keyword evidence="3" id="KW-1185">Reference proteome</keyword>
<dbReference type="EMBL" id="RSCJ01000034">
    <property type="protein sequence ID" value="RUR73595.1"/>
    <property type="molecule type" value="Genomic_DNA"/>
</dbReference>
<dbReference type="AlphaFoldDB" id="A0A3S0XNV6"/>
<feature type="region of interest" description="Disordered" evidence="1">
    <location>
        <begin position="1"/>
        <end position="20"/>
    </location>
</feature>
<evidence type="ECO:0000256" key="1">
    <source>
        <dbReference type="SAM" id="MobiDB-lite"/>
    </source>
</evidence>
<feature type="compositionally biased region" description="Polar residues" evidence="1">
    <location>
        <begin position="52"/>
        <end position="63"/>
    </location>
</feature>
<organism evidence="2 3">
    <name type="scientific">Chlorogloeopsis fritschii PCC 6912</name>
    <dbReference type="NCBI Taxonomy" id="211165"/>
    <lineage>
        <taxon>Bacteria</taxon>
        <taxon>Bacillati</taxon>
        <taxon>Cyanobacteriota</taxon>
        <taxon>Cyanophyceae</taxon>
        <taxon>Nostocales</taxon>
        <taxon>Chlorogloeopsidaceae</taxon>
        <taxon>Chlorogloeopsis</taxon>
    </lineage>
</organism>
<comment type="caution">
    <text evidence="2">The sequence shown here is derived from an EMBL/GenBank/DDBJ whole genome shotgun (WGS) entry which is preliminary data.</text>
</comment>
<dbReference type="Proteomes" id="UP000268857">
    <property type="component" value="Unassembled WGS sequence"/>
</dbReference>
<proteinExistence type="predicted"/>
<gene>
    <name evidence="2" type="ORF">PCC6912_55930</name>
</gene>
<evidence type="ECO:0000313" key="3">
    <source>
        <dbReference type="Proteomes" id="UP000268857"/>
    </source>
</evidence>